<gene>
    <name evidence="13" type="ORF">DES41_105253</name>
</gene>
<keyword evidence="9" id="KW-0472">Membrane</keyword>
<comment type="subcellular location">
    <subcellularLocation>
        <location evidence="1">Cell outer membrane</location>
        <topology evidence="1">Multi-pass membrane protein</topology>
    </subcellularLocation>
</comment>
<comment type="subunit">
    <text evidence="2">Homotrimer.</text>
</comment>
<dbReference type="PRINTS" id="PR00184">
    <property type="entry name" value="NEISSPPORIN"/>
</dbReference>
<dbReference type="Gene3D" id="2.40.160.10">
    <property type="entry name" value="Porin"/>
    <property type="match status" value="1"/>
</dbReference>
<dbReference type="EMBL" id="QPJK01000005">
    <property type="protein sequence ID" value="RCW70311.1"/>
    <property type="molecule type" value="Genomic_DNA"/>
</dbReference>
<keyword evidence="3" id="KW-0813">Transport</keyword>
<evidence type="ECO:0000313" key="13">
    <source>
        <dbReference type="EMBL" id="RCW70311.1"/>
    </source>
</evidence>
<protein>
    <submittedName>
        <fullName evidence="13">Putative porin</fullName>
    </submittedName>
</protein>
<dbReference type="PANTHER" id="PTHR34501">
    <property type="entry name" value="PROTEIN YDDL-RELATED"/>
    <property type="match status" value="1"/>
</dbReference>
<feature type="signal peptide" evidence="11">
    <location>
        <begin position="1"/>
        <end position="24"/>
    </location>
</feature>
<dbReference type="GO" id="GO:0015288">
    <property type="term" value="F:porin activity"/>
    <property type="evidence" value="ECO:0007669"/>
    <property type="project" value="UniProtKB-KW"/>
</dbReference>
<accession>A0A368XQR5</accession>
<evidence type="ECO:0000256" key="3">
    <source>
        <dbReference type="ARBA" id="ARBA00022448"/>
    </source>
</evidence>
<sequence length="361" mass="37887">MNPSPLLKACIAAASACALQPVHAQSSATIYGRLNVAMEHASQSGAGSLNRQANHRSVLGFRGEEDLGDGLRALWQLEAAVALNTGEGGAFNRDVRVGLAGRWGTAFAGVWTLPYTAATSAFDPFYATTAGYMALLGNGSASQTDHAQNTSAFDRRQVNQVQYWSPTVAGVSARLAYGLNEGFVAADGARPWLASGSVSYARGNALFTVAAEHHDAYQARGTSDTAAKLGVAYQWGPARLTAMAERLRYGTATGRLTRNAWHLSASWRAGTGLLKAGYGRAGNGQGASSDTIGAVRSGAGTGAAQWTLGYDRELSKRTTLFAFFSRIQNRSAAAYDFAINDLGAQPGSRLGVLAVGLRHSF</sequence>
<dbReference type="Pfam" id="PF13609">
    <property type="entry name" value="Porin_4"/>
    <property type="match status" value="1"/>
</dbReference>
<dbReference type="SUPFAM" id="SSF56935">
    <property type="entry name" value="Porins"/>
    <property type="match status" value="1"/>
</dbReference>
<proteinExistence type="predicted"/>
<feature type="domain" description="Porin" evidence="12">
    <location>
        <begin position="13"/>
        <end position="330"/>
    </location>
</feature>
<dbReference type="InterPro" id="IPR023614">
    <property type="entry name" value="Porin_dom_sf"/>
</dbReference>
<evidence type="ECO:0000256" key="9">
    <source>
        <dbReference type="ARBA" id="ARBA00023136"/>
    </source>
</evidence>
<reference evidence="13 14" key="1">
    <citation type="submission" date="2018-07" db="EMBL/GenBank/DDBJ databases">
        <title>Genomic Encyclopedia of Type Strains, Phase IV (KMG-IV): sequencing the most valuable type-strain genomes for metagenomic binning, comparative biology and taxonomic classification.</title>
        <authorList>
            <person name="Goeker M."/>
        </authorList>
    </citation>
    <scope>NUCLEOTIDE SEQUENCE [LARGE SCALE GENOMIC DNA]</scope>
    <source>
        <strain evidence="13 14">DSM 21634</strain>
    </source>
</reference>
<evidence type="ECO:0000256" key="10">
    <source>
        <dbReference type="ARBA" id="ARBA00023237"/>
    </source>
</evidence>
<organism evidence="13 14">
    <name type="scientific">Pseudorhodoferax soli</name>
    <dbReference type="NCBI Taxonomy" id="545864"/>
    <lineage>
        <taxon>Bacteria</taxon>
        <taxon>Pseudomonadati</taxon>
        <taxon>Pseudomonadota</taxon>
        <taxon>Betaproteobacteria</taxon>
        <taxon>Burkholderiales</taxon>
        <taxon>Comamonadaceae</taxon>
    </lineage>
</organism>
<dbReference type="CDD" id="cd00342">
    <property type="entry name" value="gram_neg_porins"/>
    <property type="match status" value="1"/>
</dbReference>
<evidence type="ECO:0000313" key="14">
    <source>
        <dbReference type="Proteomes" id="UP000252884"/>
    </source>
</evidence>
<dbReference type="Proteomes" id="UP000252884">
    <property type="component" value="Unassembled WGS sequence"/>
</dbReference>
<dbReference type="GO" id="GO:0009279">
    <property type="term" value="C:cell outer membrane"/>
    <property type="evidence" value="ECO:0007669"/>
    <property type="project" value="UniProtKB-SubCell"/>
</dbReference>
<evidence type="ECO:0000256" key="11">
    <source>
        <dbReference type="SAM" id="SignalP"/>
    </source>
</evidence>
<evidence type="ECO:0000256" key="2">
    <source>
        <dbReference type="ARBA" id="ARBA00011233"/>
    </source>
</evidence>
<comment type="caution">
    <text evidence="13">The sequence shown here is derived from an EMBL/GenBank/DDBJ whole genome shotgun (WGS) entry which is preliminary data.</text>
</comment>
<dbReference type="OrthoDB" id="5293374at2"/>
<dbReference type="InterPro" id="IPR050298">
    <property type="entry name" value="Gram-neg_bact_OMP"/>
</dbReference>
<evidence type="ECO:0000256" key="8">
    <source>
        <dbReference type="ARBA" id="ARBA00023114"/>
    </source>
</evidence>
<keyword evidence="4" id="KW-1134">Transmembrane beta strand</keyword>
<dbReference type="InterPro" id="IPR033900">
    <property type="entry name" value="Gram_neg_porin_domain"/>
</dbReference>
<evidence type="ECO:0000256" key="4">
    <source>
        <dbReference type="ARBA" id="ARBA00022452"/>
    </source>
</evidence>
<dbReference type="InterPro" id="IPR002299">
    <property type="entry name" value="Porin_Neis"/>
</dbReference>
<dbReference type="GO" id="GO:0006811">
    <property type="term" value="P:monoatomic ion transport"/>
    <property type="evidence" value="ECO:0007669"/>
    <property type="project" value="UniProtKB-KW"/>
</dbReference>
<keyword evidence="6 11" id="KW-0732">Signal</keyword>
<name>A0A368XQR5_9BURK</name>
<dbReference type="GO" id="GO:0046930">
    <property type="term" value="C:pore complex"/>
    <property type="evidence" value="ECO:0007669"/>
    <property type="project" value="UniProtKB-KW"/>
</dbReference>
<keyword evidence="5" id="KW-0812">Transmembrane</keyword>
<evidence type="ECO:0000256" key="7">
    <source>
        <dbReference type="ARBA" id="ARBA00023065"/>
    </source>
</evidence>
<evidence type="ECO:0000256" key="5">
    <source>
        <dbReference type="ARBA" id="ARBA00022692"/>
    </source>
</evidence>
<dbReference type="AlphaFoldDB" id="A0A368XQR5"/>
<keyword evidence="8" id="KW-0626">Porin</keyword>
<keyword evidence="10" id="KW-0998">Cell outer membrane</keyword>
<keyword evidence="7" id="KW-0406">Ion transport</keyword>
<evidence type="ECO:0000259" key="12">
    <source>
        <dbReference type="Pfam" id="PF13609"/>
    </source>
</evidence>
<feature type="chain" id="PRO_5016967890" evidence="11">
    <location>
        <begin position="25"/>
        <end position="361"/>
    </location>
</feature>
<keyword evidence="14" id="KW-1185">Reference proteome</keyword>
<dbReference type="RefSeq" id="WP_114469262.1">
    <property type="nucleotide sequence ID" value="NZ_QPJK01000005.1"/>
</dbReference>
<evidence type="ECO:0000256" key="1">
    <source>
        <dbReference type="ARBA" id="ARBA00004571"/>
    </source>
</evidence>
<dbReference type="PANTHER" id="PTHR34501:SF9">
    <property type="entry name" value="MAJOR OUTER MEMBRANE PROTEIN P.IA"/>
    <property type="match status" value="1"/>
</dbReference>
<evidence type="ECO:0000256" key="6">
    <source>
        <dbReference type="ARBA" id="ARBA00022729"/>
    </source>
</evidence>